<dbReference type="Pfam" id="PF03466">
    <property type="entry name" value="LysR_substrate"/>
    <property type="match status" value="1"/>
</dbReference>
<evidence type="ECO:0000313" key="6">
    <source>
        <dbReference type="EMBL" id="VDR27201.1"/>
    </source>
</evidence>
<dbReference type="Gene3D" id="1.10.10.10">
    <property type="entry name" value="Winged helix-like DNA-binding domain superfamily/Winged helix DNA-binding domain"/>
    <property type="match status" value="1"/>
</dbReference>
<keyword evidence="2" id="KW-0805">Transcription regulation</keyword>
<dbReference type="PANTHER" id="PTHR30126">
    <property type="entry name" value="HTH-TYPE TRANSCRIPTIONAL REGULATOR"/>
    <property type="match status" value="1"/>
</dbReference>
<dbReference type="AlphaFoldDB" id="A0A3P8KKT2"/>
<dbReference type="InterPro" id="IPR036390">
    <property type="entry name" value="WH_DNA-bd_sf"/>
</dbReference>
<dbReference type="InterPro" id="IPR036388">
    <property type="entry name" value="WH-like_DNA-bd_sf"/>
</dbReference>
<name>A0A3P8KKT2_RAOTE</name>
<evidence type="ECO:0000259" key="5">
    <source>
        <dbReference type="PROSITE" id="PS50931"/>
    </source>
</evidence>
<keyword evidence="3" id="KW-0238">DNA-binding</keyword>
<dbReference type="InterPro" id="IPR005119">
    <property type="entry name" value="LysR_subst-bd"/>
</dbReference>
<dbReference type="KEGG" id="rtg:NCTC13098_03567"/>
<sequence length="280" mass="30378">MNHSTLEIFKIVAQERSVTRAAKRLGRAQSNITTRIQQLEEELDVELFVRGNKKMLLSAAGERFLDYTLRILSLAEEAKQALHPTQPAGSLRMGAMEAAAASRLTSILPRFHHQCPAVALTLQTMPTRQLVERVLSAALDCALVSLPPDASGEPECPEALEYLPVFAEELVLITPAGQEEFRLAAFAQGCSYRRRGEAFLSAVKNVEVQEIGSYHAVIACIASGGYAGIVPQSVLALMALPEGCNLQPVGTAITQLVWRKGYASPALDAMRQQLLLAADI</sequence>
<dbReference type="GO" id="GO:0000976">
    <property type="term" value="F:transcription cis-regulatory region binding"/>
    <property type="evidence" value="ECO:0007669"/>
    <property type="project" value="TreeGrafter"/>
</dbReference>
<gene>
    <name evidence="6" type="primary">yofA</name>
    <name evidence="6" type="ORF">NCTC13098_03567</name>
</gene>
<dbReference type="PRINTS" id="PR00039">
    <property type="entry name" value="HTHLYSR"/>
</dbReference>
<feature type="domain" description="HTH lysR-type" evidence="5">
    <location>
        <begin position="1"/>
        <end position="58"/>
    </location>
</feature>
<dbReference type="SUPFAM" id="SSF53850">
    <property type="entry name" value="Periplasmic binding protein-like II"/>
    <property type="match status" value="1"/>
</dbReference>
<dbReference type="PANTHER" id="PTHR30126:SF40">
    <property type="entry name" value="HTH-TYPE TRANSCRIPTIONAL REGULATOR GLTR"/>
    <property type="match status" value="1"/>
</dbReference>
<evidence type="ECO:0000313" key="7">
    <source>
        <dbReference type="Proteomes" id="UP000274346"/>
    </source>
</evidence>
<dbReference type="FunFam" id="1.10.10.10:FF:000001">
    <property type="entry name" value="LysR family transcriptional regulator"/>
    <property type="match status" value="1"/>
</dbReference>
<evidence type="ECO:0000256" key="2">
    <source>
        <dbReference type="ARBA" id="ARBA00023015"/>
    </source>
</evidence>
<comment type="similarity">
    <text evidence="1">Belongs to the LysR transcriptional regulatory family.</text>
</comment>
<dbReference type="GO" id="GO:0003700">
    <property type="term" value="F:DNA-binding transcription factor activity"/>
    <property type="evidence" value="ECO:0007669"/>
    <property type="project" value="InterPro"/>
</dbReference>
<dbReference type="Proteomes" id="UP000274346">
    <property type="component" value="Chromosome"/>
</dbReference>
<reference evidence="6 7" key="1">
    <citation type="submission" date="2018-12" db="EMBL/GenBank/DDBJ databases">
        <authorList>
            <consortium name="Pathogen Informatics"/>
        </authorList>
    </citation>
    <scope>NUCLEOTIDE SEQUENCE [LARGE SCALE GENOMIC DNA]</scope>
    <source>
        <strain evidence="6 7">NCTC13098</strain>
    </source>
</reference>
<dbReference type="EMBL" id="LR131271">
    <property type="protein sequence ID" value="VDR27201.1"/>
    <property type="molecule type" value="Genomic_DNA"/>
</dbReference>
<dbReference type="Gene3D" id="3.40.190.290">
    <property type="match status" value="1"/>
</dbReference>
<organism evidence="6 7">
    <name type="scientific">Raoultella terrigena</name>
    <name type="common">Klebsiella terrigena</name>
    <dbReference type="NCBI Taxonomy" id="577"/>
    <lineage>
        <taxon>Bacteria</taxon>
        <taxon>Pseudomonadati</taxon>
        <taxon>Pseudomonadota</taxon>
        <taxon>Gammaproteobacteria</taxon>
        <taxon>Enterobacterales</taxon>
        <taxon>Enterobacteriaceae</taxon>
        <taxon>Klebsiella/Raoultella group</taxon>
        <taxon>Raoultella</taxon>
    </lineage>
</organism>
<proteinExistence type="inferred from homology"/>
<dbReference type="PROSITE" id="PS50931">
    <property type="entry name" value="HTH_LYSR"/>
    <property type="match status" value="1"/>
</dbReference>
<dbReference type="InterPro" id="IPR000847">
    <property type="entry name" value="LysR_HTH_N"/>
</dbReference>
<evidence type="ECO:0000256" key="1">
    <source>
        <dbReference type="ARBA" id="ARBA00009437"/>
    </source>
</evidence>
<dbReference type="SUPFAM" id="SSF46785">
    <property type="entry name" value="Winged helix' DNA-binding domain"/>
    <property type="match status" value="1"/>
</dbReference>
<keyword evidence="4" id="KW-0804">Transcription</keyword>
<protein>
    <submittedName>
        <fullName evidence="6">HTH-type transcriptional regulator YofA</fullName>
    </submittedName>
</protein>
<dbReference type="Pfam" id="PF00126">
    <property type="entry name" value="HTH_1"/>
    <property type="match status" value="1"/>
</dbReference>
<accession>A0A3P8KKT2</accession>
<evidence type="ECO:0000256" key="3">
    <source>
        <dbReference type="ARBA" id="ARBA00023125"/>
    </source>
</evidence>
<evidence type="ECO:0000256" key="4">
    <source>
        <dbReference type="ARBA" id="ARBA00023163"/>
    </source>
</evidence>